<evidence type="ECO:0000256" key="1">
    <source>
        <dbReference type="SAM" id="SignalP"/>
    </source>
</evidence>
<dbReference type="RefSeq" id="WP_240099997.1">
    <property type="nucleotide sequence ID" value="NZ_JAJSON010000025.1"/>
</dbReference>
<dbReference type="AlphaFoldDB" id="A0A9X2A993"/>
<dbReference type="Gene3D" id="2.130.10.10">
    <property type="entry name" value="YVTN repeat-like/Quinoprotein amine dehydrogenase"/>
    <property type="match status" value="1"/>
</dbReference>
<dbReference type="EMBL" id="JAJSON010000025">
    <property type="protein sequence ID" value="MCG9972633.1"/>
    <property type="molecule type" value="Genomic_DNA"/>
</dbReference>
<sequence>MNYKHLLLLLSLVFFFNSCDDDTDCCPPLPEEEAEFESGIFVLNEGNFGSGNASVSFIDKDMEQMESKVFMNINGSELGDTAQSIELYEDFAIIVVNVSNKIEVVNRYTFESLATIDTELMNPRYAEVTGNKIYVSNWGDGMDPDDDFVAVFDLADFSFIKSISVAEGPEKVLAVNEKLFVAHTGGFSFNNIVSVINTGNNEVEDEIEVGDLPNSMVVDGSNLWVLSGGKPSYAETETAGKLSNIDVSNNQVVEEFDFPDSSMHPNNLSLEGSDVYLTIGKTVYSYNMSTMQPSSEFKLEEPALLYGFEIHNGKIYVASPNADFTGDGMLYVYNLSDGNLTDQFSAGINPNGIYFND</sequence>
<proteinExistence type="predicted"/>
<evidence type="ECO:0000313" key="3">
    <source>
        <dbReference type="Proteomes" id="UP001139344"/>
    </source>
</evidence>
<feature type="chain" id="PRO_5040819073" evidence="1">
    <location>
        <begin position="21"/>
        <end position="357"/>
    </location>
</feature>
<dbReference type="PANTHER" id="PTHR47197:SF3">
    <property type="entry name" value="DIHYDRO-HEME D1 DEHYDROGENASE"/>
    <property type="match status" value="1"/>
</dbReference>
<comment type="caution">
    <text evidence="2">The sequence shown here is derived from an EMBL/GenBank/DDBJ whole genome shotgun (WGS) entry which is preliminary data.</text>
</comment>
<name>A0A9X2A993_9FLAO</name>
<dbReference type="Pfam" id="PF16819">
    <property type="entry name" value="DUF5074"/>
    <property type="match status" value="1"/>
</dbReference>
<dbReference type="InterPro" id="IPR011044">
    <property type="entry name" value="Quino_amine_DH_bsu"/>
</dbReference>
<protein>
    <submittedName>
        <fullName evidence="2">YncE family protein</fullName>
    </submittedName>
</protein>
<accession>A0A9X2A993</accession>
<gene>
    <name evidence="2" type="ORF">LU635_13375</name>
</gene>
<reference evidence="2" key="1">
    <citation type="submission" date="2021-12" db="EMBL/GenBank/DDBJ databases">
        <title>Description of Gramella crocea sp. nov., a new bacterium isolated from activated sludge.</title>
        <authorList>
            <person name="Zhang X."/>
        </authorList>
    </citation>
    <scope>NUCLEOTIDE SEQUENCE</scope>
    <source>
        <strain evidence="2">YB25</strain>
    </source>
</reference>
<dbReference type="InterPro" id="IPR015943">
    <property type="entry name" value="WD40/YVTN_repeat-like_dom_sf"/>
</dbReference>
<feature type="signal peptide" evidence="1">
    <location>
        <begin position="1"/>
        <end position="20"/>
    </location>
</feature>
<evidence type="ECO:0000313" key="2">
    <source>
        <dbReference type="EMBL" id="MCG9972633.1"/>
    </source>
</evidence>
<keyword evidence="1" id="KW-0732">Signal</keyword>
<dbReference type="InterPro" id="IPR031815">
    <property type="entry name" value="DUF5074"/>
</dbReference>
<dbReference type="PANTHER" id="PTHR47197">
    <property type="entry name" value="PROTEIN NIRF"/>
    <property type="match status" value="1"/>
</dbReference>
<keyword evidence="3" id="KW-1185">Reference proteome</keyword>
<dbReference type="Proteomes" id="UP001139344">
    <property type="component" value="Unassembled WGS sequence"/>
</dbReference>
<dbReference type="InterPro" id="IPR051200">
    <property type="entry name" value="Host-pathogen_enzymatic-act"/>
</dbReference>
<dbReference type="SUPFAM" id="SSF50969">
    <property type="entry name" value="YVTN repeat-like/Quinoprotein amine dehydrogenase"/>
    <property type="match status" value="1"/>
</dbReference>
<organism evidence="2 3">
    <name type="scientific">Christiangramia crocea</name>
    <dbReference type="NCBI Taxonomy" id="2904124"/>
    <lineage>
        <taxon>Bacteria</taxon>
        <taxon>Pseudomonadati</taxon>
        <taxon>Bacteroidota</taxon>
        <taxon>Flavobacteriia</taxon>
        <taxon>Flavobacteriales</taxon>
        <taxon>Flavobacteriaceae</taxon>
        <taxon>Christiangramia</taxon>
    </lineage>
</organism>